<protein>
    <submittedName>
        <fullName evidence="1">Uncharacterized protein</fullName>
    </submittedName>
</protein>
<dbReference type="EMBL" id="GAIX01007852">
    <property type="protein sequence ID" value="JAA84708.1"/>
    <property type="molecule type" value="Transcribed_RNA"/>
</dbReference>
<name>S4P738_9NEOP</name>
<evidence type="ECO:0000313" key="1">
    <source>
        <dbReference type="EMBL" id="JAA84708.1"/>
    </source>
</evidence>
<sequence length="114" mass="13368">MLRLCNLCVFSLKMFGFNVRLSRIKSYNLRLNTDTTQVKALETELYSCHIKSTFQCFKRSRVGLINEILLNHTFVCKFWTVGKRYISTYFCTDCSIYLLDCDVSVNTTVYKCNI</sequence>
<organism evidence="1">
    <name type="scientific">Pararge aegeria</name>
    <name type="common">speckled wood butterfly</name>
    <dbReference type="NCBI Taxonomy" id="116150"/>
    <lineage>
        <taxon>Eukaryota</taxon>
        <taxon>Metazoa</taxon>
        <taxon>Ecdysozoa</taxon>
        <taxon>Arthropoda</taxon>
        <taxon>Hexapoda</taxon>
        <taxon>Insecta</taxon>
        <taxon>Pterygota</taxon>
        <taxon>Neoptera</taxon>
        <taxon>Endopterygota</taxon>
        <taxon>Lepidoptera</taxon>
        <taxon>Glossata</taxon>
        <taxon>Ditrysia</taxon>
        <taxon>Papilionoidea</taxon>
        <taxon>Nymphalidae</taxon>
        <taxon>Satyrinae</taxon>
        <taxon>Satyrini</taxon>
        <taxon>Parargina</taxon>
        <taxon>Pararge</taxon>
    </lineage>
</organism>
<proteinExistence type="predicted"/>
<reference evidence="1" key="1">
    <citation type="journal article" date="2013" name="BMC Genomics">
        <title>Unscrambling butterfly oogenesis.</title>
        <authorList>
            <person name="Carter J.M."/>
            <person name="Baker S.C."/>
            <person name="Pink R."/>
            <person name="Carter D.R."/>
            <person name="Collins A."/>
            <person name="Tomlin J."/>
            <person name="Gibbs M."/>
            <person name="Breuker C.J."/>
        </authorList>
    </citation>
    <scope>NUCLEOTIDE SEQUENCE</scope>
    <source>
        <tissue evidence="1">Ovary</tissue>
    </source>
</reference>
<accession>S4P738</accession>
<reference evidence="1" key="2">
    <citation type="submission" date="2013-05" db="EMBL/GenBank/DDBJ databases">
        <authorList>
            <person name="Carter J.-M."/>
            <person name="Baker S.C."/>
            <person name="Pink R."/>
            <person name="Carter D.R.F."/>
            <person name="Collins A."/>
            <person name="Tomlin J."/>
            <person name="Gibbs M."/>
            <person name="Breuker C.J."/>
        </authorList>
    </citation>
    <scope>NUCLEOTIDE SEQUENCE</scope>
    <source>
        <tissue evidence="1">Ovary</tissue>
    </source>
</reference>
<dbReference type="AlphaFoldDB" id="S4P738"/>